<comment type="similarity">
    <text evidence="7">Belongs to the TFIIE beta subunit family.</text>
</comment>
<evidence type="ECO:0000256" key="2">
    <source>
        <dbReference type="ARBA" id="ARBA00023015"/>
    </source>
</evidence>
<dbReference type="Pfam" id="PF02186">
    <property type="entry name" value="TFIIE_beta"/>
    <property type="match status" value="1"/>
</dbReference>
<reference evidence="10" key="1">
    <citation type="journal article" date="2023" name="Mol. Phylogenet. Evol.">
        <title>Genome-scale phylogeny and comparative genomics of the fungal order Sordariales.</title>
        <authorList>
            <person name="Hensen N."/>
            <person name="Bonometti L."/>
            <person name="Westerberg I."/>
            <person name="Brannstrom I.O."/>
            <person name="Guillou S."/>
            <person name="Cros-Aarteil S."/>
            <person name="Calhoun S."/>
            <person name="Haridas S."/>
            <person name="Kuo A."/>
            <person name="Mondo S."/>
            <person name="Pangilinan J."/>
            <person name="Riley R."/>
            <person name="LaButti K."/>
            <person name="Andreopoulos B."/>
            <person name="Lipzen A."/>
            <person name="Chen C."/>
            <person name="Yan M."/>
            <person name="Daum C."/>
            <person name="Ng V."/>
            <person name="Clum A."/>
            <person name="Steindorff A."/>
            <person name="Ohm R.A."/>
            <person name="Martin F."/>
            <person name="Silar P."/>
            <person name="Natvig D.O."/>
            <person name="Lalanne C."/>
            <person name="Gautier V."/>
            <person name="Ament-Velasquez S.L."/>
            <person name="Kruys A."/>
            <person name="Hutchinson M.I."/>
            <person name="Powell A.J."/>
            <person name="Barry K."/>
            <person name="Miller A.N."/>
            <person name="Grigoriev I.V."/>
            <person name="Debuchy R."/>
            <person name="Gladieux P."/>
            <person name="Hiltunen Thoren M."/>
            <person name="Johannesson H."/>
        </authorList>
    </citation>
    <scope>NUCLEOTIDE SEQUENCE</scope>
    <source>
        <strain evidence="10">CBS 314.62</strain>
    </source>
</reference>
<evidence type="ECO:0000259" key="9">
    <source>
        <dbReference type="PROSITE" id="PS51351"/>
    </source>
</evidence>
<protein>
    <recommendedName>
        <fullName evidence="7">Transcription initiation factor IIE subunit beta</fullName>
    </recommendedName>
</protein>
<comment type="caution">
    <text evidence="10">The sequence shown here is derived from an EMBL/GenBank/DDBJ whole genome shotgun (WGS) entry which is preliminary data.</text>
</comment>
<evidence type="ECO:0000256" key="6">
    <source>
        <dbReference type="ARBA" id="ARBA00025581"/>
    </source>
</evidence>
<comment type="subcellular location">
    <subcellularLocation>
        <location evidence="1 7">Nucleus</location>
    </subcellularLocation>
</comment>
<comment type="subunit">
    <text evidence="7">Tetramer of two alpha and two beta chains.</text>
</comment>
<feature type="domain" description="TFIIE beta" evidence="9">
    <location>
        <begin position="78"/>
        <end position="167"/>
    </location>
</feature>
<organism evidence="10 11">
    <name type="scientific">Podospora appendiculata</name>
    <dbReference type="NCBI Taxonomy" id="314037"/>
    <lineage>
        <taxon>Eukaryota</taxon>
        <taxon>Fungi</taxon>
        <taxon>Dikarya</taxon>
        <taxon>Ascomycota</taxon>
        <taxon>Pezizomycotina</taxon>
        <taxon>Sordariomycetes</taxon>
        <taxon>Sordariomycetidae</taxon>
        <taxon>Sordariales</taxon>
        <taxon>Podosporaceae</taxon>
        <taxon>Podospora</taxon>
    </lineage>
</organism>
<keyword evidence="3 7" id="KW-0238">DNA-binding</keyword>
<dbReference type="InterPro" id="IPR003166">
    <property type="entry name" value="TFIIE_bsu_DNA-bd"/>
</dbReference>
<feature type="compositionally biased region" description="Low complexity" evidence="8">
    <location>
        <begin position="11"/>
        <end position="22"/>
    </location>
</feature>
<accession>A0AAE0XGJ1</accession>
<evidence type="ECO:0000313" key="10">
    <source>
        <dbReference type="EMBL" id="KAK3692835.1"/>
    </source>
</evidence>
<evidence type="ECO:0000256" key="1">
    <source>
        <dbReference type="ARBA" id="ARBA00004123"/>
    </source>
</evidence>
<feature type="region of interest" description="Disordered" evidence="8">
    <location>
        <begin position="1"/>
        <end position="80"/>
    </location>
</feature>
<dbReference type="GO" id="GO:0003677">
    <property type="term" value="F:DNA binding"/>
    <property type="evidence" value="ECO:0007669"/>
    <property type="project" value="UniProtKB-UniRule"/>
</dbReference>
<dbReference type="InterPro" id="IPR016656">
    <property type="entry name" value="TFIIE-bsu"/>
</dbReference>
<dbReference type="PANTHER" id="PTHR12716">
    <property type="entry name" value="TRANSCRIPTION INITIATION FACTOR IIE, BETA SUBUNIT"/>
    <property type="match status" value="1"/>
</dbReference>
<dbReference type="InterPro" id="IPR040501">
    <property type="entry name" value="TFA2_Winged_2"/>
</dbReference>
<dbReference type="PROSITE" id="PS51351">
    <property type="entry name" value="TFIIE_BETA_C"/>
    <property type="match status" value="1"/>
</dbReference>
<keyword evidence="2 7" id="KW-0805">Transcription regulation</keyword>
<dbReference type="GO" id="GO:0001097">
    <property type="term" value="F:TFIIH-class transcription factor complex binding"/>
    <property type="evidence" value="ECO:0007669"/>
    <property type="project" value="TreeGrafter"/>
</dbReference>
<evidence type="ECO:0000256" key="4">
    <source>
        <dbReference type="ARBA" id="ARBA00023163"/>
    </source>
</evidence>
<reference evidence="10" key="2">
    <citation type="submission" date="2023-06" db="EMBL/GenBank/DDBJ databases">
        <authorList>
            <consortium name="Lawrence Berkeley National Laboratory"/>
            <person name="Haridas S."/>
            <person name="Hensen N."/>
            <person name="Bonometti L."/>
            <person name="Westerberg I."/>
            <person name="Brannstrom I.O."/>
            <person name="Guillou S."/>
            <person name="Cros-Aarteil S."/>
            <person name="Calhoun S."/>
            <person name="Kuo A."/>
            <person name="Mondo S."/>
            <person name="Pangilinan J."/>
            <person name="Riley R."/>
            <person name="Labutti K."/>
            <person name="Andreopoulos B."/>
            <person name="Lipzen A."/>
            <person name="Chen C."/>
            <person name="Yanf M."/>
            <person name="Daum C."/>
            <person name="Ng V."/>
            <person name="Clum A."/>
            <person name="Steindorff A."/>
            <person name="Ohm R."/>
            <person name="Martin F."/>
            <person name="Silar P."/>
            <person name="Natvig D."/>
            <person name="Lalanne C."/>
            <person name="Gautier V."/>
            <person name="Ament-Velasquez S.L."/>
            <person name="Kruys A."/>
            <person name="Hutchinson M.I."/>
            <person name="Powell A.J."/>
            <person name="Barry K."/>
            <person name="Miller A.N."/>
            <person name="Grigoriev I.V."/>
            <person name="Debuchy R."/>
            <person name="Gladieux P."/>
            <person name="Thoren M.H."/>
            <person name="Johannesson H."/>
        </authorList>
    </citation>
    <scope>NUCLEOTIDE SEQUENCE</scope>
    <source>
        <strain evidence="10">CBS 314.62</strain>
    </source>
</reference>
<comment type="function">
    <text evidence="6 7">Recruits TFIIH to the initiation complex and stimulates the RNA polymerase II C-terminal domain kinase and DNA-dependent ATPase activities of TFIIH. Both TFIIH and TFIIE are required for promoter clearance by RNA polymerase.</text>
</comment>
<evidence type="ECO:0000256" key="7">
    <source>
        <dbReference type="PIRNR" id="PIRNR016398"/>
    </source>
</evidence>
<evidence type="ECO:0000256" key="3">
    <source>
        <dbReference type="ARBA" id="ARBA00023125"/>
    </source>
</evidence>
<dbReference type="Proteomes" id="UP001270362">
    <property type="component" value="Unassembled WGS sequence"/>
</dbReference>
<dbReference type="GO" id="GO:0005673">
    <property type="term" value="C:transcription factor TFIIE complex"/>
    <property type="evidence" value="ECO:0007669"/>
    <property type="project" value="UniProtKB-UniRule"/>
</dbReference>
<proteinExistence type="inferred from homology"/>
<keyword evidence="5 7" id="KW-0539">Nucleus</keyword>
<gene>
    <name evidence="10" type="ORF">B0T22DRAFT_28665</name>
</gene>
<evidence type="ECO:0000256" key="5">
    <source>
        <dbReference type="ARBA" id="ARBA00023242"/>
    </source>
</evidence>
<dbReference type="GO" id="GO:0006367">
    <property type="term" value="P:transcription initiation at RNA polymerase II promoter"/>
    <property type="evidence" value="ECO:0007669"/>
    <property type="project" value="UniProtKB-UniRule"/>
</dbReference>
<sequence length="312" mass="34486">MSSSHLERQQASFAGSMSAAASKIGTGTKRALAPPSPSPSIGSTTSAAAGVGTPRKDRDTPGASGAGGGGNTGHAVVYSQPANTGTGDSIIAQMAYAVTWLRTKEEPQTYMDVLGYLSGTNRAEHEKEFFVDQMRRHPQIQWIPDPALSEQTWQTGTYMHRPKIPNVRSKTQLLAHLQRKTDSSGVDVKDLKDGWPDCERALAELEDEHKILVVRAKKDGQARMVWLDDPSLFHPIDPELKLMWAKVEVPSADNIVQRLIAAQQKPTSEDPRLKLLQAPKVEKKKKRAQRRTGKSTNTHMEHLLKDYSYMKR</sequence>
<dbReference type="PANTHER" id="PTHR12716:SF8">
    <property type="entry name" value="TRANSCRIPTION INITIATION FACTOR IIE SUBUNIT BETA"/>
    <property type="match status" value="1"/>
</dbReference>
<dbReference type="Pfam" id="PF22254">
    <property type="entry name" value="TFA2_E-tether"/>
    <property type="match status" value="1"/>
</dbReference>
<evidence type="ECO:0000313" key="11">
    <source>
        <dbReference type="Proteomes" id="UP001270362"/>
    </source>
</evidence>
<name>A0AAE0XGJ1_9PEZI</name>
<feature type="region of interest" description="Disordered" evidence="8">
    <location>
        <begin position="278"/>
        <end position="300"/>
    </location>
</feature>
<evidence type="ECO:0000256" key="8">
    <source>
        <dbReference type="SAM" id="MobiDB-lite"/>
    </source>
</evidence>
<dbReference type="InterPro" id="IPR054600">
    <property type="entry name" value="TFA2_E-tether"/>
</dbReference>
<dbReference type="Pfam" id="PF18121">
    <property type="entry name" value="TFA2_Winged_2"/>
    <property type="match status" value="1"/>
</dbReference>
<dbReference type="PIRSF" id="PIRSF016398">
    <property type="entry name" value="TFIIE-beta"/>
    <property type="match status" value="1"/>
</dbReference>
<dbReference type="AlphaFoldDB" id="A0AAE0XGJ1"/>
<dbReference type="EMBL" id="JAULSO010000001">
    <property type="protein sequence ID" value="KAK3692835.1"/>
    <property type="molecule type" value="Genomic_DNA"/>
</dbReference>
<keyword evidence="11" id="KW-1185">Reference proteome</keyword>
<feature type="compositionally biased region" description="Low complexity" evidence="8">
    <location>
        <begin position="39"/>
        <end position="53"/>
    </location>
</feature>
<feature type="compositionally biased region" description="Basic residues" evidence="8">
    <location>
        <begin position="282"/>
        <end position="293"/>
    </location>
</feature>
<keyword evidence="4 7" id="KW-0804">Transcription</keyword>